<evidence type="ECO:0000313" key="2">
    <source>
        <dbReference type="EMBL" id="QIQ07104.1"/>
    </source>
</evidence>
<protein>
    <recommendedName>
        <fullName evidence="4">Secreted protein</fullName>
    </recommendedName>
</protein>
<evidence type="ECO:0008006" key="4">
    <source>
        <dbReference type="Google" id="ProtNLM"/>
    </source>
</evidence>
<evidence type="ECO:0000313" key="3">
    <source>
        <dbReference type="Proteomes" id="UP000501179"/>
    </source>
</evidence>
<feature type="signal peptide" evidence="1">
    <location>
        <begin position="1"/>
        <end position="20"/>
    </location>
</feature>
<organism evidence="2 3">
    <name type="scientific">Streptomyces liangshanensis</name>
    <dbReference type="NCBI Taxonomy" id="2717324"/>
    <lineage>
        <taxon>Bacteria</taxon>
        <taxon>Bacillati</taxon>
        <taxon>Actinomycetota</taxon>
        <taxon>Actinomycetes</taxon>
        <taxon>Kitasatosporales</taxon>
        <taxon>Streptomycetaceae</taxon>
        <taxon>Streptomyces</taxon>
    </lineage>
</organism>
<dbReference type="KEGG" id="slia:HA039_22830"/>
<name>A0A6G9H9H0_9ACTN</name>
<dbReference type="AlphaFoldDB" id="A0A6G9H9H0"/>
<proteinExistence type="predicted"/>
<evidence type="ECO:0000256" key="1">
    <source>
        <dbReference type="SAM" id="SignalP"/>
    </source>
</evidence>
<gene>
    <name evidence="2" type="ORF">HA039_22830</name>
</gene>
<keyword evidence="1" id="KW-0732">Signal</keyword>
<keyword evidence="3" id="KW-1185">Reference proteome</keyword>
<dbReference type="Proteomes" id="UP000501179">
    <property type="component" value="Chromosome"/>
</dbReference>
<accession>A0A6G9H9H0</accession>
<feature type="chain" id="PRO_5038401591" description="Secreted protein" evidence="1">
    <location>
        <begin position="21"/>
        <end position="124"/>
    </location>
</feature>
<reference evidence="2 3" key="1">
    <citation type="submission" date="2020-03" db="EMBL/GenBank/DDBJ databases">
        <title>A novel species.</title>
        <authorList>
            <person name="Gao J."/>
        </authorList>
    </citation>
    <scope>NUCLEOTIDE SEQUENCE [LARGE SCALE GENOMIC DNA]</scope>
    <source>
        <strain evidence="2 3">QMT-12</strain>
    </source>
</reference>
<sequence length="124" mass="12584">MPRCLAALTAVVALAALALAGPAAARAEALSVCSGQPQKTVPFDSGELRIYKSRGYACALTVADHPGARRAMRVSLQARGAGPVVDSGDFTQHAGPVTVHALNRCVRASGAIAGKSASTGWILC</sequence>
<dbReference type="EMBL" id="CP050177">
    <property type="protein sequence ID" value="QIQ07104.1"/>
    <property type="molecule type" value="Genomic_DNA"/>
</dbReference>